<feature type="region of interest" description="Disordered" evidence="1">
    <location>
        <begin position="66"/>
        <end position="87"/>
    </location>
</feature>
<evidence type="ECO:0000313" key="2">
    <source>
        <dbReference type="EMBL" id="GGM03681.1"/>
    </source>
</evidence>
<sequence length="137" mass="13769">MSSPVTPARSPSACWTSFGSTGRGARRGGVGAGGPYRGAGARTAGAGVICTAGTERAAPMERISAVETGTVGASDSGITNRTRPSRTTSRMRLVPGLGRVSSAGTAARNWLRRLFSSAASSPPDVVRGVNVTSTSTT</sequence>
<gene>
    <name evidence="2" type="ORF">GCM10007977_001330</name>
</gene>
<dbReference type="EMBL" id="BMPI01000001">
    <property type="protein sequence ID" value="GGM03681.1"/>
    <property type="molecule type" value="Genomic_DNA"/>
</dbReference>
<reference evidence="2" key="1">
    <citation type="journal article" date="2014" name="Int. J. Syst. Evol. Microbiol.">
        <title>Complete genome sequence of Corynebacterium casei LMG S-19264T (=DSM 44701T), isolated from a smear-ripened cheese.</title>
        <authorList>
            <consortium name="US DOE Joint Genome Institute (JGI-PGF)"/>
            <person name="Walter F."/>
            <person name="Albersmeier A."/>
            <person name="Kalinowski J."/>
            <person name="Ruckert C."/>
        </authorList>
    </citation>
    <scope>NUCLEOTIDE SEQUENCE</scope>
    <source>
        <strain evidence="2">JCM 19831</strain>
    </source>
</reference>
<dbReference type="AlphaFoldDB" id="A0A917SZH7"/>
<accession>A0A917SZH7</accession>
<reference evidence="2" key="2">
    <citation type="submission" date="2020-09" db="EMBL/GenBank/DDBJ databases">
        <authorList>
            <person name="Sun Q."/>
            <person name="Ohkuma M."/>
        </authorList>
    </citation>
    <scope>NUCLEOTIDE SEQUENCE</scope>
    <source>
        <strain evidence="2">JCM 19831</strain>
    </source>
</reference>
<feature type="region of interest" description="Disordered" evidence="1">
    <location>
        <begin position="1"/>
        <end position="42"/>
    </location>
</feature>
<feature type="compositionally biased region" description="Gly residues" evidence="1">
    <location>
        <begin position="27"/>
        <end position="37"/>
    </location>
</feature>
<name>A0A917SZH7_9ACTN</name>
<comment type="caution">
    <text evidence="2">The sequence shown here is derived from an EMBL/GenBank/DDBJ whole genome shotgun (WGS) entry which is preliminary data.</text>
</comment>
<organism evidence="2 3">
    <name type="scientific">Dactylosporangium sucinum</name>
    <dbReference type="NCBI Taxonomy" id="1424081"/>
    <lineage>
        <taxon>Bacteria</taxon>
        <taxon>Bacillati</taxon>
        <taxon>Actinomycetota</taxon>
        <taxon>Actinomycetes</taxon>
        <taxon>Micromonosporales</taxon>
        <taxon>Micromonosporaceae</taxon>
        <taxon>Dactylosporangium</taxon>
    </lineage>
</organism>
<protein>
    <submittedName>
        <fullName evidence="2">Uncharacterized protein</fullName>
    </submittedName>
</protein>
<evidence type="ECO:0000256" key="1">
    <source>
        <dbReference type="SAM" id="MobiDB-lite"/>
    </source>
</evidence>
<proteinExistence type="predicted"/>
<dbReference type="Proteomes" id="UP000642070">
    <property type="component" value="Unassembled WGS sequence"/>
</dbReference>
<keyword evidence="3" id="KW-1185">Reference proteome</keyword>
<evidence type="ECO:0000313" key="3">
    <source>
        <dbReference type="Proteomes" id="UP000642070"/>
    </source>
</evidence>